<dbReference type="Pfam" id="PF25917">
    <property type="entry name" value="BSH_RND"/>
    <property type="match status" value="1"/>
</dbReference>
<dbReference type="EMBL" id="OOFM01000005">
    <property type="protein sequence ID" value="SPL66259.1"/>
    <property type="molecule type" value="Genomic_DNA"/>
</dbReference>
<keyword evidence="4" id="KW-1003">Cell membrane</keyword>
<dbReference type="Gene3D" id="2.40.30.170">
    <property type="match status" value="1"/>
</dbReference>
<feature type="domain" description="Multidrug resistance protein MdtA-like C-terminal permuted SH3" evidence="13">
    <location>
        <begin position="381"/>
        <end position="420"/>
    </location>
</feature>
<evidence type="ECO:0000259" key="10">
    <source>
        <dbReference type="Pfam" id="PF25876"/>
    </source>
</evidence>
<feature type="compositionally biased region" description="Low complexity" evidence="8">
    <location>
        <begin position="421"/>
        <end position="434"/>
    </location>
</feature>
<dbReference type="GO" id="GO:0030313">
    <property type="term" value="C:cell envelope"/>
    <property type="evidence" value="ECO:0007669"/>
    <property type="project" value="UniProtKB-SubCell"/>
</dbReference>
<dbReference type="Proteomes" id="UP000246073">
    <property type="component" value="Unassembled WGS sequence"/>
</dbReference>
<dbReference type="GO" id="GO:1990281">
    <property type="term" value="C:efflux pump complex"/>
    <property type="evidence" value="ECO:0007669"/>
    <property type="project" value="TreeGrafter"/>
</dbReference>
<dbReference type="InterPro" id="IPR058627">
    <property type="entry name" value="MdtA-like_C"/>
</dbReference>
<feature type="domain" description="Multidrug resistance protein MdtA-like alpha-helical hairpin" evidence="10">
    <location>
        <begin position="129"/>
        <end position="197"/>
    </location>
</feature>
<dbReference type="InterPro" id="IPR058626">
    <property type="entry name" value="MdtA-like_b-barrel"/>
</dbReference>
<keyword evidence="6" id="KW-0175">Coiled coil</keyword>
<sequence length="445" mass="47302">MGTSSASSGSGQKATLSQKRAFGKRRRWWLWLPAAVIAVCAGWYFFDARAAGNEKSSYLAETVVRGDIENAITAVGTLSALRSINVGAQVSGQLKSVQVEVGDQVTEGQFIAEIDPSPFEKGVEIASAQLDNLKAQLLSKEAQLTLKKLNATRQKSLLATRGVSQSTVDQAEADLAMADADVKALGAQIRQQQSQLASDTVDLGYTKINSPMAGTVVDQSAKEGETLNASQTAPTVVTVADLKVMTVEAQVSEADIAKLKPGMEVYFTLLGQPEKRFTGTLRQIKPTPATENNVVLYYALFDVPNPTGELMINMSAQVYFVIDSAKDVLLVPTSALSFKRRDPSGEAGGQQAERPQGQRNGTRNGGSPRDGQHRGKPQIIVKVVDTNGAIAERTVEVGVRNRVQAEIKSGLEEGDKVVVTSASGTSSAGNANARGGRRPGGMSFF</sequence>
<evidence type="ECO:0000259" key="11">
    <source>
        <dbReference type="Pfam" id="PF25917"/>
    </source>
</evidence>
<evidence type="ECO:0000256" key="1">
    <source>
        <dbReference type="ARBA" id="ARBA00004236"/>
    </source>
</evidence>
<feature type="region of interest" description="Disordered" evidence="8">
    <location>
        <begin position="421"/>
        <end position="445"/>
    </location>
</feature>
<dbReference type="AlphaFoldDB" id="A0A2P9HQ94"/>
<proteinExistence type="inferred from homology"/>
<dbReference type="GO" id="GO:1990195">
    <property type="term" value="C:macrolide transmembrane transporter complex"/>
    <property type="evidence" value="ECO:0007669"/>
    <property type="project" value="InterPro"/>
</dbReference>
<accession>A0A2P9HQ94</accession>
<gene>
    <name evidence="14" type="ORF">OHAE_2126</name>
</gene>
<dbReference type="GO" id="GO:1990961">
    <property type="term" value="P:xenobiotic detoxification by transmembrane export across the plasma membrane"/>
    <property type="evidence" value="ECO:0007669"/>
    <property type="project" value="InterPro"/>
</dbReference>
<evidence type="ECO:0000256" key="6">
    <source>
        <dbReference type="ARBA" id="ARBA00023054"/>
    </source>
</evidence>
<evidence type="ECO:0000256" key="2">
    <source>
        <dbReference type="ARBA" id="ARBA00009477"/>
    </source>
</evidence>
<keyword evidence="9" id="KW-0812">Transmembrane</keyword>
<keyword evidence="3" id="KW-0813">Transport</keyword>
<evidence type="ECO:0000259" key="12">
    <source>
        <dbReference type="Pfam" id="PF25944"/>
    </source>
</evidence>
<evidence type="ECO:0000256" key="9">
    <source>
        <dbReference type="SAM" id="Phobius"/>
    </source>
</evidence>
<evidence type="ECO:0000256" key="4">
    <source>
        <dbReference type="ARBA" id="ARBA00022475"/>
    </source>
</evidence>
<dbReference type="InterPro" id="IPR006143">
    <property type="entry name" value="RND_pump_MFP"/>
</dbReference>
<dbReference type="NCBIfam" id="TIGR01730">
    <property type="entry name" value="RND_mfp"/>
    <property type="match status" value="1"/>
</dbReference>
<feature type="transmembrane region" description="Helical" evidence="9">
    <location>
        <begin position="28"/>
        <end position="46"/>
    </location>
</feature>
<dbReference type="SUPFAM" id="SSF111369">
    <property type="entry name" value="HlyD-like secretion proteins"/>
    <property type="match status" value="1"/>
</dbReference>
<keyword evidence="5" id="KW-0997">Cell inner membrane</keyword>
<keyword evidence="7 9" id="KW-0472">Membrane</keyword>
<protein>
    <submittedName>
        <fullName evidence="14">Macrolide-specific efflux protein MacA</fullName>
    </submittedName>
</protein>
<dbReference type="PANTHER" id="PTHR30469">
    <property type="entry name" value="MULTIDRUG RESISTANCE PROTEIN MDTA"/>
    <property type="match status" value="1"/>
</dbReference>
<evidence type="ECO:0000259" key="13">
    <source>
        <dbReference type="Pfam" id="PF25967"/>
    </source>
</evidence>
<dbReference type="Pfam" id="PF25944">
    <property type="entry name" value="Beta-barrel_RND"/>
    <property type="match status" value="1"/>
</dbReference>
<evidence type="ECO:0000256" key="7">
    <source>
        <dbReference type="ARBA" id="ARBA00023136"/>
    </source>
</evidence>
<evidence type="ECO:0000313" key="15">
    <source>
        <dbReference type="Proteomes" id="UP000246073"/>
    </source>
</evidence>
<feature type="domain" description="Multidrug resistance protein MdtA-like beta-barrel" evidence="12">
    <location>
        <begin position="245"/>
        <end position="319"/>
    </location>
</feature>
<feature type="region of interest" description="Disordered" evidence="8">
    <location>
        <begin position="339"/>
        <end position="377"/>
    </location>
</feature>
<dbReference type="GO" id="GO:0015562">
    <property type="term" value="F:efflux transmembrane transporter activity"/>
    <property type="evidence" value="ECO:0007669"/>
    <property type="project" value="TreeGrafter"/>
</dbReference>
<dbReference type="InterPro" id="IPR058624">
    <property type="entry name" value="MdtA-like_HH"/>
</dbReference>
<dbReference type="Pfam" id="PF25876">
    <property type="entry name" value="HH_MFP_RND"/>
    <property type="match status" value="1"/>
</dbReference>
<dbReference type="Gene3D" id="6.20.50.140">
    <property type="match status" value="1"/>
</dbReference>
<dbReference type="Pfam" id="PF25967">
    <property type="entry name" value="RND-MFP_C"/>
    <property type="match status" value="1"/>
</dbReference>
<name>A0A2P9HQ94_9HYPH</name>
<dbReference type="GO" id="GO:0019898">
    <property type="term" value="C:extrinsic component of membrane"/>
    <property type="evidence" value="ECO:0007669"/>
    <property type="project" value="InterPro"/>
</dbReference>
<reference evidence="15" key="1">
    <citation type="submission" date="2017-12" db="EMBL/GenBank/DDBJ databases">
        <authorList>
            <person name="Diaz M."/>
        </authorList>
    </citation>
    <scope>NUCLEOTIDE SEQUENCE [LARGE SCALE GENOMIC DNA]</scope>
    <source>
        <strain evidence="15">FI11154</strain>
    </source>
</reference>
<feature type="domain" description="Multidrug resistance protein MdtA-like barrel-sandwich hybrid" evidence="11">
    <location>
        <begin position="83"/>
        <end position="238"/>
    </location>
</feature>
<evidence type="ECO:0000256" key="5">
    <source>
        <dbReference type="ARBA" id="ARBA00022519"/>
    </source>
</evidence>
<dbReference type="PANTHER" id="PTHR30469:SF33">
    <property type="entry name" value="SLR1207 PROTEIN"/>
    <property type="match status" value="1"/>
</dbReference>
<dbReference type="InterPro" id="IPR030190">
    <property type="entry name" value="MacA_alpha-hairpin_sf"/>
</dbReference>
<keyword evidence="9" id="KW-1133">Transmembrane helix</keyword>
<dbReference type="InterPro" id="IPR058625">
    <property type="entry name" value="MdtA-like_BSH"/>
</dbReference>
<comment type="similarity">
    <text evidence="2">Belongs to the membrane fusion protein (MFP) (TC 8.A.1) family.</text>
</comment>
<dbReference type="Gene3D" id="6.10.140.1990">
    <property type="match status" value="1"/>
</dbReference>
<evidence type="ECO:0000313" key="14">
    <source>
        <dbReference type="EMBL" id="SPL66259.1"/>
    </source>
</evidence>
<organism evidence="14 15">
    <name type="scientific">Ochrobactrum soli</name>
    <dbReference type="NCBI Taxonomy" id="2448455"/>
    <lineage>
        <taxon>Bacteria</taxon>
        <taxon>Pseudomonadati</taxon>
        <taxon>Pseudomonadota</taxon>
        <taxon>Alphaproteobacteria</taxon>
        <taxon>Hyphomicrobiales</taxon>
        <taxon>Brucellaceae</taxon>
        <taxon>Brucella/Ochrobactrum group</taxon>
        <taxon>Ochrobactrum</taxon>
    </lineage>
</organism>
<dbReference type="Gene3D" id="2.40.50.100">
    <property type="match status" value="1"/>
</dbReference>
<evidence type="ECO:0000256" key="3">
    <source>
        <dbReference type="ARBA" id="ARBA00022448"/>
    </source>
</evidence>
<evidence type="ECO:0000256" key="8">
    <source>
        <dbReference type="SAM" id="MobiDB-lite"/>
    </source>
</evidence>
<comment type="subcellular location">
    <subcellularLocation>
        <location evidence="1">Cell membrane</location>
    </subcellularLocation>
</comment>